<accession>A0A917FTM2</accession>
<comment type="caution">
    <text evidence="1">The sequence shown here is derived from an EMBL/GenBank/DDBJ whole genome shotgun (WGS) entry which is preliminary data.</text>
</comment>
<evidence type="ECO:0000313" key="2">
    <source>
        <dbReference type="Proteomes" id="UP000644756"/>
    </source>
</evidence>
<sequence length="70" mass="8007">MKVSSNHYKTKRCLPGFRLLTIGWSDKHTFLPLDFALLSSRSSQINGMDNHVDKRTSSYKLRHESLAPMG</sequence>
<organism evidence="1 2">
    <name type="scientific">Paenibacillus abyssi</name>
    <dbReference type="NCBI Taxonomy" id="1340531"/>
    <lineage>
        <taxon>Bacteria</taxon>
        <taxon>Bacillati</taxon>
        <taxon>Bacillota</taxon>
        <taxon>Bacilli</taxon>
        <taxon>Bacillales</taxon>
        <taxon>Paenibacillaceae</taxon>
        <taxon>Paenibacillus</taxon>
    </lineage>
</organism>
<dbReference type="AlphaFoldDB" id="A0A917FTM2"/>
<name>A0A917FTM2_9BACL</name>
<gene>
    <name evidence="1" type="ORF">GCM10010916_19030</name>
</gene>
<reference evidence="1" key="2">
    <citation type="submission" date="2020-09" db="EMBL/GenBank/DDBJ databases">
        <authorList>
            <person name="Sun Q."/>
            <person name="Zhou Y."/>
        </authorList>
    </citation>
    <scope>NUCLEOTIDE SEQUENCE</scope>
    <source>
        <strain evidence="1">CGMCC 1.12987</strain>
    </source>
</reference>
<dbReference type="EMBL" id="BMGR01000005">
    <property type="protein sequence ID" value="GGG02066.1"/>
    <property type="molecule type" value="Genomic_DNA"/>
</dbReference>
<protein>
    <submittedName>
        <fullName evidence="1">Uncharacterized protein</fullName>
    </submittedName>
</protein>
<reference evidence="1" key="1">
    <citation type="journal article" date="2014" name="Int. J. Syst. Evol. Microbiol.">
        <title>Complete genome sequence of Corynebacterium casei LMG S-19264T (=DSM 44701T), isolated from a smear-ripened cheese.</title>
        <authorList>
            <consortium name="US DOE Joint Genome Institute (JGI-PGF)"/>
            <person name="Walter F."/>
            <person name="Albersmeier A."/>
            <person name="Kalinowski J."/>
            <person name="Ruckert C."/>
        </authorList>
    </citation>
    <scope>NUCLEOTIDE SEQUENCE</scope>
    <source>
        <strain evidence="1">CGMCC 1.12987</strain>
    </source>
</reference>
<proteinExistence type="predicted"/>
<keyword evidence="2" id="KW-1185">Reference proteome</keyword>
<evidence type="ECO:0000313" key="1">
    <source>
        <dbReference type="EMBL" id="GGG02066.1"/>
    </source>
</evidence>
<dbReference type="Proteomes" id="UP000644756">
    <property type="component" value="Unassembled WGS sequence"/>
</dbReference>